<keyword evidence="2" id="KW-0812">Transmembrane</keyword>
<sequence length="146" mass="16499">MDVPFSAVPHWLQWVLVAAAALATIGGGVRAVPPLWQFLRRVISLVDALGELEPFLKKNDPILDELNKQIVNDHGHVILRNQLDRIEDTSKRLDTALADAVERLDRVETGVAGLYDDQKALSERFDDAENTWRRDNHTPDSDHRSE</sequence>
<feature type="region of interest" description="Disordered" evidence="1">
    <location>
        <begin position="126"/>
        <end position="146"/>
    </location>
</feature>
<feature type="transmembrane region" description="Helical" evidence="2">
    <location>
        <begin position="12"/>
        <end position="32"/>
    </location>
</feature>
<reference evidence="4" key="1">
    <citation type="journal article" date="2019" name="Int. J. Syst. Evol. Microbiol.">
        <title>The Global Catalogue of Microorganisms (GCM) 10K type strain sequencing project: providing services to taxonomists for standard genome sequencing and annotation.</title>
        <authorList>
            <consortium name="The Broad Institute Genomics Platform"/>
            <consortium name="The Broad Institute Genome Sequencing Center for Infectious Disease"/>
            <person name="Wu L."/>
            <person name="Ma J."/>
        </authorList>
    </citation>
    <scope>NUCLEOTIDE SEQUENCE [LARGE SCALE GENOMIC DNA]</scope>
    <source>
        <strain evidence="4">JCM 17591</strain>
    </source>
</reference>
<organism evidence="3 4">
    <name type="scientific">Gryllotalpicola koreensis</name>
    <dbReference type="NCBI Taxonomy" id="993086"/>
    <lineage>
        <taxon>Bacteria</taxon>
        <taxon>Bacillati</taxon>
        <taxon>Actinomycetota</taxon>
        <taxon>Actinomycetes</taxon>
        <taxon>Micrococcales</taxon>
        <taxon>Microbacteriaceae</taxon>
        <taxon>Gryllotalpicola</taxon>
    </lineage>
</organism>
<evidence type="ECO:0000256" key="1">
    <source>
        <dbReference type="SAM" id="MobiDB-lite"/>
    </source>
</evidence>
<dbReference type="Proteomes" id="UP001501079">
    <property type="component" value="Unassembled WGS sequence"/>
</dbReference>
<proteinExistence type="predicted"/>
<evidence type="ECO:0008006" key="5">
    <source>
        <dbReference type="Google" id="ProtNLM"/>
    </source>
</evidence>
<keyword evidence="2" id="KW-0472">Membrane</keyword>
<gene>
    <name evidence="3" type="ORF">GCM10022287_24150</name>
</gene>
<keyword evidence="2" id="KW-1133">Transmembrane helix</keyword>
<dbReference type="EMBL" id="BAABBW010000004">
    <property type="protein sequence ID" value="GAA4176622.1"/>
    <property type="molecule type" value="Genomic_DNA"/>
</dbReference>
<evidence type="ECO:0000313" key="3">
    <source>
        <dbReference type="EMBL" id="GAA4176622.1"/>
    </source>
</evidence>
<accession>A0ABP8A393</accession>
<protein>
    <recommendedName>
        <fullName evidence="5">DUF2746 domain-containing protein</fullName>
    </recommendedName>
</protein>
<comment type="caution">
    <text evidence="3">The sequence shown here is derived from an EMBL/GenBank/DDBJ whole genome shotgun (WGS) entry which is preliminary data.</text>
</comment>
<dbReference type="RefSeq" id="WP_344754726.1">
    <property type="nucleotide sequence ID" value="NZ_BAABBW010000004.1"/>
</dbReference>
<evidence type="ECO:0000313" key="4">
    <source>
        <dbReference type="Proteomes" id="UP001501079"/>
    </source>
</evidence>
<name>A0ABP8A393_9MICO</name>
<keyword evidence="4" id="KW-1185">Reference proteome</keyword>
<evidence type="ECO:0000256" key="2">
    <source>
        <dbReference type="SAM" id="Phobius"/>
    </source>
</evidence>